<organism evidence="1 2">
    <name type="scientific">Dreissena polymorpha</name>
    <name type="common">Zebra mussel</name>
    <name type="synonym">Mytilus polymorpha</name>
    <dbReference type="NCBI Taxonomy" id="45954"/>
    <lineage>
        <taxon>Eukaryota</taxon>
        <taxon>Metazoa</taxon>
        <taxon>Spiralia</taxon>
        <taxon>Lophotrochozoa</taxon>
        <taxon>Mollusca</taxon>
        <taxon>Bivalvia</taxon>
        <taxon>Autobranchia</taxon>
        <taxon>Heteroconchia</taxon>
        <taxon>Euheterodonta</taxon>
        <taxon>Imparidentia</taxon>
        <taxon>Neoheterodontei</taxon>
        <taxon>Myida</taxon>
        <taxon>Dreissenoidea</taxon>
        <taxon>Dreissenidae</taxon>
        <taxon>Dreissena</taxon>
    </lineage>
</organism>
<comment type="caution">
    <text evidence="1">The sequence shown here is derived from an EMBL/GenBank/DDBJ whole genome shotgun (WGS) entry which is preliminary data.</text>
</comment>
<reference evidence="1" key="2">
    <citation type="submission" date="2020-11" db="EMBL/GenBank/DDBJ databases">
        <authorList>
            <person name="McCartney M.A."/>
            <person name="Auch B."/>
            <person name="Kono T."/>
            <person name="Mallez S."/>
            <person name="Becker A."/>
            <person name="Gohl D.M."/>
            <person name="Silverstein K.A.T."/>
            <person name="Koren S."/>
            <person name="Bechman K.B."/>
            <person name="Herman A."/>
            <person name="Abrahante J.E."/>
            <person name="Garbe J."/>
        </authorList>
    </citation>
    <scope>NUCLEOTIDE SEQUENCE</scope>
    <source>
        <strain evidence="1">Duluth1</strain>
        <tissue evidence="1">Whole animal</tissue>
    </source>
</reference>
<keyword evidence="2" id="KW-1185">Reference proteome</keyword>
<evidence type="ECO:0000313" key="1">
    <source>
        <dbReference type="EMBL" id="KAH3738178.1"/>
    </source>
</evidence>
<protein>
    <submittedName>
        <fullName evidence="1">Uncharacterized protein</fullName>
    </submittedName>
</protein>
<sequence length="55" mass="6192">MSTIAVERTAHENPQSFVQDALPKALVGYTLLKILKSKTDNTNTELFNQIQECLK</sequence>
<proteinExistence type="predicted"/>
<dbReference type="AlphaFoldDB" id="A0A9D4D333"/>
<gene>
    <name evidence="1" type="ORF">DPMN_044806</name>
</gene>
<reference evidence="1" key="1">
    <citation type="journal article" date="2019" name="bioRxiv">
        <title>The Genome of the Zebra Mussel, Dreissena polymorpha: A Resource for Invasive Species Research.</title>
        <authorList>
            <person name="McCartney M.A."/>
            <person name="Auch B."/>
            <person name="Kono T."/>
            <person name="Mallez S."/>
            <person name="Zhang Y."/>
            <person name="Obille A."/>
            <person name="Becker A."/>
            <person name="Abrahante J.E."/>
            <person name="Garbe J."/>
            <person name="Badalamenti J.P."/>
            <person name="Herman A."/>
            <person name="Mangelson H."/>
            <person name="Liachko I."/>
            <person name="Sullivan S."/>
            <person name="Sone E.D."/>
            <person name="Koren S."/>
            <person name="Silverstein K.A.T."/>
            <person name="Beckman K.B."/>
            <person name="Gohl D.M."/>
        </authorList>
    </citation>
    <scope>NUCLEOTIDE SEQUENCE</scope>
    <source>
        <strain evidence="1">Duluth1</strain>
        <tissue evidence="1">Whole animal</tissue>
    </source>
</reference>
<dbReference type="Proteomes" id="UP000828390">
    <property type="component" value="Unassembled WGS sequence"/>
</dbReference>
<evidence type="ECO:0000313" key="2">
    <source>
        <dbReference type="Proteomes" id="UP000828390"/>
    </source>
</evidence>
<accession>A0A9D4D333</accession>
<dbReference type="EMBL" id="JAIWYP010000011">
    <property type="protein sequence ID" value="KAH3738178.1"/>
    <property type="molecule type" value="Genomic_DNA"/>
</dbReference>
<name>A0A9D4D333_DREPO</name>